<evidence type="ECO:0000256" key="3">
    <source>
        <dbReference type="SAM" id="Phobius"/>
    </source>
</evidence>
<gene>
    <name evidence="5" type="ORF">K402DRAFT_391843</name>
</gene>
<feature type="domain" description="RING-type" evidence="4">
    <location>
        <begin position="358"/>
        <end position="401"/>
    </location>
</feature>
<dbReference type="CDD" id="cd16454">
    <property type="entry name" value="RING-H2_PA-TM-RING"/>
    <property type="match status" value="1"/>
</dbReference>
<dbReference type="InterPro" id="IPR051826">
    <property type="entry name" value="E3_ubiquitin-ligase_domain"/>
</dbReference>
<dbReference type="PANTHER" id="PTHR22765:SF416">
    <property type="entry name" value="E3 UBIQUITIN-PROTEIN LIGASE GODZILLA"/>
    <property type="match status" value="1"/>
</dbReference>
<keyword evidence="6" id="KW-1185">Reference proteome</keyword>
<keyword evidence="1" id="KW-0862">Zinc</keyword>
<reference evidence="5" key="1">
    <citation type="journal article" date="2020" name="Stud. Mycol.">
        <title>101 Dothideomycetes genomes: a test case for predicting lifestyles and emergence of pathogens.</title>
        <authorList>
            <person name="Haridas S."/>
            <person name="Albert R."/>
            <person name="Binder M."/>
            <person name="Bloem J."/>
            <person name="Labutti K."/>
            <person name="Salamov A."/>
            <person name="Andreopoulos B."/>
            <person name="Baker S."/>
            <person name="Barry K."/>
            <person name="Bills G."/>
            <person name="Bluhm B."/>
            <person name="Cannon C."/>
            <person name="Castanera R."/>
            <person name="Culley D."/>
            <person name="Daum C."/>
            <person name="Ezra D."/>
            <person name="Gonzalez J."/>
            <person name="Henrissat B."/>
            <person name="Kuo A."/>
            <person name="Liang C."/>
            <person name="Lipzen A."/>
            <person name="Lutzoni F."/>
            <person name="Magnuson J."/>
            <person name="Mondo S."/>
            <person name="Nolan M."/>
            <person name="Ohm R."/>
            <person name="Pangilinan J."/>
            <person name="Park H.-J."/>
            <person name="Ramirez L."/>
            <person name="Alfaro M."/>
            <person name="Sun H."/>
            <person name="Tritt A."/>
            <person name="Yoshinaga Y."/>
            <person name="Zwiers L.-H."/>
            <person name="Turgeon B."/>
            <person name="Goodwin S."/>
            <person name="Spatafora J."/>
            <person name="Crous P."/>
            <person name="Grigoriev I."/>
        </authorList>
    </citation>
    <scope>NUCLEOTIDE SEQUENCE</scope>
    <source>
        <strain evidence="5">CBS 113979</strain>
    </source>
</reference>
<proteinExistence type="predicted"/>
<evidence type="ECO:0000313" key="6">
    <source>
        <dbReference type="Proteomes" id="UP000800041"/>
    </source>
</evidence>
<evidence type="ECO:0000313" key="5">
    <source>
        <dbReference type="EMBL" id="KAF1988624.1"/>
    </source>
</evidence>
<keyword evidence="3" id="KW-0812">Transmembrane</keyword>
<dbReference type="InterPro" id="IPR001841">
    <property type="entry name" value="Znf_RING"/>
</dbReference>
<evidence type="ECO:0000259" key="4">
    <source>
        <dbReference type="PROSITE" id="PS50089"/>
    </source>
</evidence>
<feature type="transmembrane region" description="Helical" evidence="3">
    <location>
        <begin position="214"/>
        <end position="239"/>
    </location>
</feature>
<dbReference type="GO" id="GO:0005737">
    <property type="term" value="C:cytoplasm"/>
    <property type="evidence" value="ECO:0007669"/>
    <property type="project" value="TreeGrafter"/>
</dbReference>
<dbReference type="Proteomes" id="UP000800041">
    <property type="component" value="Unassembled WGS sequence"/>
</dbReference>
<dbReference type="AlphaFoldDB" id="A0A6G1H6C9"/>
<dbReference type="SUPFAM" id="SSF57850">
    <property type="entry name" value="RING/U-box"/>
    <property type="match status" value="1"/>
</dbReference>
<name>A0A6G1H6C9_9PEZI</name>
<dbReference type="InterPro" id="IPR013083">
    <property type="entry name" value="Znf_RING/FYVE/PHD"/>
</dbReference>
<dbReference type="GO" id="GO:0006511">
    <property type="term" value="P:ubiquitin-dependent protein catabolic process"/>
    <property type="evidence" value="ECO:0007669"/>
    <property type="project" value="TreeGrafter"/>
</dbReference>
<dbReference type="SMART" id="SM00184">
    <property type="entry name" value="RING"/>
    <property type="match status" value="1"/>
</dbReference>
<keyword evidence="3" id="KW-1133">Transmembrane helix</keyword>
<accession>A0A6G1H6C9</accession>
<evidence type="ECO:0000256" key="2">
    <source>
        <dbReference type="SAM" id="MobiDB-lite"/>
    </source>
</evidence>
<keyword evidence="1" id="KW-0863">Zinc-finger</keyword>
<dbReference type="OrthoDB" id="21204at2759"/>
<dbReference type="PROSITE" id="PS50089">
    <property type="entry name" value="ZF_RING_2"/>
    <property type="match status" value="1"/>
</dbReference>
<dbReference type="Gene3D" id="3.30.40.10">
    <property type="entry name" value="Zinc/RING finger domain, C3HC4 (zinc finger)"/>
    <property type="match status" value="1"/>
</dbReference>
<keyword evidence="3" id="KW-0472">Membrane</keyword>
<dbReference type="GO" id="GO:0008270">
    <property type="term" value="F:zinc ion binding"/>
    <property type="evidence" value="ECO:0007669"/>
    <property type="project" value="UniProtKB-KW"/>
</dbReference>
<organism evidence="5 6">
    <name type="scientific">Aulographum hederae CBS 113979</name>
    <dbReference type="NCBI Taxonomy" id="1176131"/>
    <lineage>
        <taxon>Eukaryota</taxon>
        <taxon>Fungi</taxon>
        <taxon>Dikarya</taxon>
        <taxon>Ascomycota</taxon>
        <taxon>Pezizomycotina</taxon>
        <taxon>Dothideomycetes</taxon>
        <taxon>Pleosporomycetidae</taxon>
        <taxon>Aulographales</taxon>
        <taxon>Aulographaceae</taxon>
    </lineage>
</organism>
<sequence>MSADNLAVVALDFPNPEYHSLRQDDFVEIPSNFSFALLNSNIRTLSTTAAPGSSSDITGFLYVPEPRSCNASHSYVPQNVTRKASIPSTFHLIAFAPWINSICTLSYLEAVQTDPLRAFIFYLPDNNTETPPLPNDIAWGLGDGGSWKTNNHFPVYAVPGAIGAEIMNQLSLYSGNVTSVPNGHDLANFGVSPSDYIRLAADIDLGSKSTVPSLWIFLLVVLAILLVIIGVSSFVMHAIQRRRRRRLARRIANGEVDIEALGIKRLTVPQELLDKMPMYTYTASSEQTTADDTLHEKEIPIVNSVPRRNSDPTKPSVPLVSEASAINPPPTVLSEVTEATNLTTSTQHSPPSFNQPTCAICLDDFIVNETIIRELPCRHVFHPDCVDSFLRDNSSLCPLCKKTTLPRGYCPTNITNAMVRREAMIRRRGERLVGHGNYAATQNPVPRLRSAVLGGRRVFSAPARTDSAAAGMDVEMQPGPNSSVPAPQPSHIPLLSRIPGTGPHAAVNTPVRSVTSPDMTRGSVSGIQSHPGFGVIAPPPHHQSRREWARQRALAMLGPRHQHDDDLDDVQTSITAGEARRPMWKRVVGKVFPGPF</sequence>
<evidence type="ECO:0000256" key="1">
    <source>
        <dbReference type="PROSITE-ProRule" id="PRU00175"/>
    </source>
</evidence>
<dbReference type="EMBL" id="ML977148">
    <property type="protein sequence ID" value="KAF1988624.1"/>
    <property type="molecule type" value="Genomic_DNA"/>
</dbReference>
<feature type="region of interest" description="Disordered" evidence="2">
    <location>
        <begin position="304"/>
        <end position="330"/>
    </location>
</feature>
<protein>
    <recommendedName>
        <fullName evidence="4">RING-type domain-containing protein</fullName>
    </recommendedName>
</protein>
<keyword evidence="1" id="KW-0479">Metal-binding</keyword>
<dbReference type="GO" id="GO:0061630">
    <property type="term" value="F:ubiquitin protein ligase activity"/>
    <property type="evidence" value="ECO:0007669"/>
    <property type="project" value="TreeGrafter"/>
</dbReference>
<dbReference type="PANTHER" id="PTHR22765">
    <property type="entry name" value="RING FINGER AND PROTEASE ASSOCIATED DOMAIN-CONTAINING"/>
    <property type="match status" value="1"/>
</dbReference>
<dbReference type="Pfam" id="PF13639">
    <property type="entry name" value="zf-RING_2"/>
    <property type="match status" value="1"/>
</dbReference>